<dbReference type="EMBL" id="BJMH01000007">
    <property type="protein sequence ID" value="GEB32221.1"/>
    <property type="molecule type" value="Genomic_DNA"/>
</dbReference>
<dbReference type="Pfam" id="PF07791">
    <property type="entry name" value="Imm11"/>
    <property type="match status" value="1"/>
</dbReference>
<sequence length="125" mass="14217">MAALLKLHKCDVQIIQADTRYFNGKNTEKTYFLVHAEQRLSCFDYQQSEYAGKALALERLAQGEHPDSFLVKGVRSVVIDEKCAADADFFFLKNVVLVDPIVSETLAKSMLNERLKVHLEELVIK</sequence>
<evidence type="ECO:0000313" key="2">
    <source>
        <dbReference type="EMBL" id="GEB32221.1"/>
    </source>
</evidence>
<feature type="domain" description="Immunity MXAN-0049 protein" evidence="1">
    <location>
        <begin position="16"/>
        <end position="115"/>
    </location>
</feature>
<evidence type="ECO:0000313" key="3">
    <source>
        <dbReference type="Proteomes" id="UP000316882"/>
    </source>
</evidence>
<comment type="caution">
    <text evidence="2">The sequence shown here is derived from an EMBL/GenBank/DDBJ whole genome shotgun (WGS) entry which is preliminary data.</text>
</comment>
<dbReference type="Proteomes" id="UP000316882">
    <property type="component" value="Unassembled WGS sequence"/>
</dbReference>
<organism evidence="2 3">
    <name type="scientific">Brevibacillus parabrevis</name>
    <dbReference type="NCBI Taxonomy" id="54914"/>
    <lineage>
        <taxon>Bacteria</taxon>
        <taxon>Bacillati</taxon>
        <taxon>Bacillota</taxon>
        <taxon>Bacilli</taxon>
        <taxon>Bacillales</taxon>
        <taxon>Paenibacillaceae</taxon>
        <taxon>Brevibacillus</taxon>
    </lineage>
</organism>
<proteinExistence type="predicted"/>
<dbReference type="AlphaFoldDB" id="A0A4Y3PP83"/>
<keyword evidence="3" id="KW-1185">Reference proteome</keyword>
<gene>
    <name evidence="2" type="ORF">BPA01_18010</name>
</gene>
<name>A0A4Y3PP83_BREPA</name>
<dbReference type="InterPro" id="IPR012433">
    <property type="entry name" value="Imm11"/>
</dbReference>
<reference evidence="2 3" key="1">
    <citation type="submission" date="2019-06" db="EMBL/GenBank/DDBJ databases">
        <title>Whole genome shotgun sequence of Brevibacillus parabrevis NBRC 12334.</title>
        <authorList>
            <person name="Hosoyama A."/>
            <person name="Uohara A."/>
            <person name="Ohji S."/>
            <person name="Ichikawa N."/>
        </authorList>
    </citation>
    <scope>NUCLEOTIDE SEQUENCE [LARGE SCALE GENOMIC DNA]</scope>
    <source>
        <strain evidence="2 3">NBRC 12334</strain>
    </source>
</reference>
<protein>
    <recommendedName>
        <fullName evidence="1">Immunity MXAN-0049 protein domain-containing protein</fullName>
    </recommendedName>
</protein>
<accession>A0A4Y3PP83</accession>
<evidence type="ECO:0000259" key="1">
    <source>
        <dbReference type="Pfam" id="PF07791"/>
    </source>
</evidence>